<reference evidence="1 2" key="1">
    <citation type="journal article" date="2018" name="Front. Plant Sci.">
        <title>Red Clover (Trifolium pratense) and Zigzag Clover (T. medium) - A Picture of Genomic Similarities and Differences.</title>
        <authorList>
            <person name="Dluhosova J."/>
            <person name="Istvanek J."/>
            <person name="Nedelnik J."/>
            <person name="Repkova J."/>
        </authorList>
    </citation>
    <scope>NUCLEOTIDE SEQUENCE [LARGE SCALE GENOMIC DNA]</scope>
    <source>
        <strain evidence="2">cv. 10/8</strain>
        <tissue evidence="1">Leaf</tissue>
    </source>
</reference>
<proteinExistence type="predicted"/>
<protein>
    <submittedName>
        <fullName evidence="1">Uncharacterized protein</fullName>
    </submittedName>
</protein>
<accession>A0A392QDS2</accession>
<organism evidence="1 2">
    <name type="scientific">Trifolium medium</name>
    <dbReference type="NCBI Taxonomy" id="97028"/>
    <lineage>
        <taxon>Eukaryota</taxon>
        <taxon>Viridiplantae</taxon>
        <taxon>Streptophyta</taxon>
        <taxon>Embryophyta</taxon>
        <taxon>Tracheophyta</taxon>
        <taxon>Spermatophyta</taxon>
        <taxon>Magnoliopsida</taxon>
        <taxon>eudicotyledons</taxon>
        <taxon>Gunneridae</taxon>
        <taxon>Pentapetalae</taxon>
        <taxon>rosids</taxon>
        <taxon>fabids</taxon>
        <taxon>Fabales</taxon>
        <taxon>Fabaceae</taxon>
        <taxon>Papilionoideae</taxon>
        <taxon>50 kb inversion clade</taxon>
        <taxon>NPAAA clade</taxon>
        <taxon>Hologalegina</taxon>
        <taxon>IRL clade</taxon>
        <taxon>Trifolieae</taxon>
        <taxon>Trifolium</taxon>
    </lineage>
</organism>
<sequence length="69" mass="7504">IYPYLGASLPAGGAYVGYAYQQPLYYGIPQGMVCPHGYTYQPYVGYMAVPYIAPGYTVAPAVISPWSMQ</sequence>
<keyword evidence="2" id="KW-1185">Reference proteome</keyword>
<evidence type="ECO:0000313" key="2">
    <source>
        <dbReference type="Proteomes" id="UP000265520"/>
    </source>
</evidence>
<dbReference type="AlphaFoldDB" id="A0A392QDS2"/>
<comment type="caution">
    <text evidence="1">The sequence shown here is derived from an EMBL/GenBank/DDBJ whole genome shotgun (WGS) entry which is preliminary data.</text>
</comment>
<evidence type="ECO:0000313" key="1">
    <source>
        <dbReference type="EMBL" id="MCI21880.1"/>
    </source>
</evidence>
<name>A0A392QDS2_9FABA</name>
<feature type="non-terminal residue" evidence="1">
    <location>
        <position position="1"/>
    </location>
</feature>
<dbReference type="EMBL" id="LXQA010127296">
    <property type="protein sequence ID" value="MCI21880.1"/>
    <property type="molecule type" value="Genomic_DNA"/>
</dbReference>
<dbReference type="Proteomes" id="UP000265520">
    <property type="component" value="Unassembled WGS sequence"/>
</dbReference>